<organism evidence="4 5">
    <name type="scientific">Mucilaginibacter robiniae</name>
    <dbReference type="NCBI Taxonomy" id="2728022"/>
    <lineage>
        <taxon>Bacteria</taxon>
        <taxon>Pseudomonadati</taxon>
        <taxon>Bacteroidota</taxon>
        <taxon>Sphingobacteriia</taxon>
        <taxon>Sphingobacteriales</taxon>
        <taxon>Sphingobacteriaceae</taxon>
        <taxon>Mucilaginibacter</taxon>
    </lineage>
</organism>
<feature type="region of interest" description="Disordered" evidence="3">
    <location>
        <begin position="13"/>
        <end position="36"/>
    </location>
</feature>
<dbReference type="Proteomes" id="UP000503278">
    <property type="component" value="Chromosome"/>
</dbReference>
<dbReference type="RefSeq" id="WP_169605786.1">
    <property type="nucleotide sequence ID" value="NZ_CP051682.1"/>
</dbReference>
<evidence type="ECO:0000256" key="2">
    <source>
        <dbReference type="ARBA" id="ARBA00022801"/>
    </source>
</evidence>
<evidence type="ECO:0000313" key="5">
    <source>
        <dbReference type="Proteomes" id="UP000503278"/>
    </source>
</evidence>
<name>A0A7L5DXM5_9SPHI</name>
<evidence type="ECO:0000256" key="3">
    <source>
        <dbReference type="SAM" id="MobiDB-lite"/>
    </source>
</evidence>
<evidence type="ECO:0000313" key="4">
    <source>
        <dbReference type="EMBL" id="QJD94769.1"/>
    </source>
</evidence>
<reference evidence="4 5" key="1">
    <citation type="submission" date="2020-04" db="EMBL/GenBank/DDBJ databases">
        <title>Genome sequencing of novel species.</title>
        <authorList>
            <person name="Heo J."/>
            <person name="Kim S.-J."/>
            <person name="Kim J.-S."/>
            <person name="Hong S.-B."/>
            <person name="Kwon S.-W."/>
        </authorList>
    </citation>
    <scope>NUCLEOTIDE SEQUENCE [LARGE SCALE GENOMIC DNA]</scope>
    <source>
        <strain evidence="4 5">F39-2</strain>
    </source>
</reference>
<dbReference type="KEGG" id="mrob:HH214_02195"/>
<dbReference type="InterPro" id="IPR052558">
    <property type="entry name" value="Siderophore_Hydrolase_D"/>
</dbReference>
<proteinExistence type="inferred from homology"/>
<dbReference type="InterPro" id="IPR000801">
    <property type="entry name" value="Esterase-like"/>
</dbReference>
<dbReference type="PANTHER" id="PTHR40841:SF2">
    <property type="entry name" value="SIDEROPHORE-DEGRADING ESTERASE (EUROFUNG)"/>
    <property type="match status" value="1"/>
</dbReference>
<comment type="similarity">
    <text evidence="1">Belongs to the esterase D family.</text>
</comment>
<dbReference type="PANTHER" id="PTHR40841">
    <property type="entry name" value="SIDEROPHORE TRIACETYLFUSARININE C ESTERASE"/>
    <property type="match status" value="1"/>
</dbReference>
<dbReference type="SUPFAM" id="SSF53474">
    <property type="entry name" value="alpha/beta-Hydrolases"/>
    <property type="match status" value="1"/>
</dbReference>
<accession>A0A7L5DXM5</accession>
<dbReference type="Pfam" id="PF00756">
    <property type="entry name" value="Esterase"/>
    <property type="match status" value="1"/>
</dbReference>
<dbReference type="InterPro" id="IPR029058">
    <property type="entry name" value="AB_hydrolase_fold"/>
</dbReference>
<keyword evidence="5" id="KW-1185">Reference proteome</keyword>
<dbReference type="AlphaFoldDB" id="A0A7L5DXM5"/>
<dbReference type="EMBL" id="CP051682">
    <property type="protein sequence ID" value="QJD94769.1"/>
    <property type="molecule type" value="Genomic_DNA"/>
</dbReference>
<gene>
    <name evidence="4" type="ORF">HH214_02195</name>
</gene>
<protein>
    <submittedName>
        <fullName evidence="4">Alpha/beta hydrolase</fullName>
    </submittedName>
</protein>
<evidence type="ECO:0000256" key="1">
    <source>
        <dbReference type="ARBA" id="ARBA00005622"/>
    </source>
</evidence>
<dbReference type="Gene3D" id="3.40.50.1820">
    <property type="entry name" value="alpha/beta hydrolase"/>
    <property type="match status" value="1"/>
</dbReference>
<keyword evidence="2 4" id="KW-0378">Hydrolase</keyword>
<dbReference type="GO" id="GO:0016788">
    <property type="term" value="F:hydrolase activity, acting on ester bonds"/>
    <property type="evidence" value="ECO:0007669"/>
    <property type="project" value="TreeGrafter"/>
</dbReference>
<sequence>MIVVAITNTDRTRDLTPTNSLTEPGGKHNEEFKNSGGGEQFISFIEKELMPHVDSLYPTALYKVLIGHSFGALTVVKVLINHTKLFNAYVAIDPSMWWDQQKLLQQAG</sequence>